<dbReference type="EnsemblMetazoa" id="AFUN011964-RA">
    <property type="protein sequence ID" value="AFUN011964-PA"/>
    <property type="gene ID" value="AFUN011964"/>
</dbReference>
<dbReference type="SMART" id="SM00343">
    <property type="entry name" value="ZnF_C2HC"/>
    <property type="match status" value="2"/>
</dbReference>
<accession>A0A182S081</accession>
<dbReference type="VEuPathDB" id="VectorBase:AFUN2_014089"/>
<keyword evidence="1" id="KW-0862">Zinc</keyword>
<dbReference type="STRING" id="62324.A0A182S081"/>
<dbReference type="AlphaFoldDB" id="A0A182S081"/>
<dbReference type="InterPro" id="IPR036875">
    <property type="entry name" value="Znf_CCHC_sf"/>
</dbReference>
<dbReference type="PROSITE" id="PS50158">
    <property type="entry name" value="ZF_CCHC"/>
    <property type="match status" value="2"/>
</dbReference>
<feature type="domain" description="CCHC-type" evidence="2">
    <location>
        <begin position="224"/>
        <end position="240"/>
    </location>
</feature>
<dbReference type="InterPro" id="IPR005162">
    <property type="entry name" value="Retrotrans_gag_dom"/>
</dbReference>
<dbReference type="InterPro" id="IPR001878">
    <property type="entry name" value="Znf_CCHC"/>
</dbReference>
<dbReference type="GO" id="GO:0008270">
    <property type="term" value="F:zinc ion binding"/>
    <property type="evidence" value="ECO:0007669"/>
    <property type="project" value="UniProtKB-KW"/>
</dbReference>
<protein>
    <recommendedName>
        <fullName evidence="2">CCHC-type domain-containing protein</fullName>
    </recommendedName>
</protein>
<evidence type="ECO:0000313" key="3">
    <source>
        <dbReference type="EnsemblMetazoa" id="AFUN011964-PA"/>
    </source>
</evidence>
<sequence length="286" mass="32714">MLDQELELLKKKLEILELKQRISSLENPTTATVRQPAKIKFEEFSGDEADHIVRWYTQLERTFIPYKMDDATMLYNTRRLLTGTAGVYARSIDVTSYDELKAEFIKTFSKNRSVEGVYKQLRTRRLNRNESMTRYVLEMQALAFEAPIPEEELINIIIDGIGDPINTATFSFAAKTVEELKALLKKYEQIRPRDVATSALPSSGTIRQPNKGGKETNVIQQAIRCYNCSKYGHYQSSCPSPRRPTGSCFACHEMGHINRNCPRRISSTSAAFQQDERELECAQPIQ</sequence>
<dbReference type="Pfam" id="PF00098">
    <property type="entry name" value="zf-CCHC"/>
    <property type="match status" value="1"/>
</dbReference>
<dbReference type="SUPFAM" id="SSF57756">
    <property type="entry name" value="Retrovirus zinc finger-like domains"/>
    <property type="match status" value="1"/>
</dbReference>
<dbReference type="InterPro" id="IPR051714">
    <property type="entry name" value="Znf_CCHC_NABP"/>
</dbReference>
<proteinExistence type="predicted"/>
<dbReference type="VEuPathDB" id="VectorBase:AFUN011964"/>
<dbReference type="GO" id="GO:0003676">
    <property type="term" value="F:nucleic acid binding"/>
    <property type="evidence" value="ECO:0007669"/>
    <property type="project" value="InterPro"/>
</dbReference>
<keyword evidence="1" id="KW-0479">Metal-binding</keyword>
<dbReference type="Pfam" id="PF03732">
    <property type="entry name" value="Retrotrans_gag"/>
    <property type="match status" value="1"/>
</dbReference>
<evidence type="ECO:0000256" key="1">
    <source>
        <dbReference type="PROSITE-ProRule" id="PRU00047"/>
    </source>
</evidence>
<name>A0A182S081_ANOFN</name>
<organism evidence="3">
    <name type="scientific">Anopheles funestus</name>
    <name type="common">African malaria mosquito</name>
    <dbReference type="NCBI Taxonomy" id="62324"/>
    <lineage>
        <taxon>Eukaryota</taxon>
        <taxon>Metazoa</taxon>
        <taxon>Ecdysozoa</taxon>
        <taxon>Arthropoda</taxon>
        <taxon>Hexapoda</taxon>
        <taxon>Insecta</taxon>
        <taxon>Pterygota</taxon>
        <taxon>Neoptera</taxon>
        <taxon>Endopterygota</taxon>
        <taxon>Diptera</taxon>
        <taxon>Nematocera</taxon>
        <taxon>Culicoidea</taxon>
        <taxon>Culicidae</taxon>
        <taxon>Anophelinae</taxon>
        <taxon>Anopheles</taxon>
    </lineage>
</organism>
<evidence type="ECO:0000259" key="2">
    <source>
        <dbReference type="PROSITE" id="PS50158"/>
    </source>
</evidence>
<reference evidence="3" key="1">
    <citation type="submission" date="2020-05" db="UniProtKB">
        <authorList>
            <consortium name="EnsemblMetazoa"/>
        </authorList>
    </citation>
    <scope>IDENTIFICATION</scope>
    <source>
        <strain evidence="3">FUMOZ</strain>
    </source>
</reference>
<keyword evidence="1" id="KW-0863">Zinc-finger</keyword>
<feature type="domain" description="CCHC-type" evidence="2">
    <location>
        <begin position="248"/>
        <end position="263"/>
    </location>
</feature>
<dbReference type="Gene3D" id="4.10.60.10">
    <property type="entry name" value="Zinc finger, CCHC-type"/>
    <property type="match status" value="2"/>
</dbReference>
<dbReference type="PANTHER" id="PTHR23002">
    <property type="entry name" value="ZINC FINGER CCHC DOMAIN CONTAINING PROTEIN"/>
    <property type="match status" value="1"/>
</dbReference>